<sequence length="217" mass="23450">MKKILVTGFEPFGGEKINPAWEAVKALPETIGGAQVIKLHVPVEFGAGAQKVIDALEAERPEIVLCVGQAGGRSKITPEFVGINWAHARIPDNAGKQPLSQRIIDGAPDAYFASLPVNAMVAAMNQVEIPAAVSYTAGTYVCNDVMYQVLHALATRFPETRGTFLHVPFATEQVAEKNAAAAEKNAALQAPQVKKALQLRRLALARRPARFQACRWK</sequence>
<dbReference type="PIRSF" id="PIRSF015592">
    <property type="entry name" value="Prld-crbxl_pptds"/>
    <property type="match status" value="1"/>
</dbReference>
<protein>
    <recommendedName>
        <fullName evidence="9">Pyroglutamyl-peptidase I</fullName>
        <ecNumber evidence="9">3.4.19.3</ecNumber>
    </recommendedName>
</protein>
<evidence type="ECO:0000313" key="10">
    <source>
        <dbReference type="EMBL" id="UQF78519.1"/>
    </source>
</evidence>
<dbReference type="InterPro" id="IPR029762">
    <property type="entry name" value="PGP-I_bact-type"/>
</dbReference>
<dbReference type="FunFam" id="3.40.630.20:FF:000001">
    <property type="entry name" value="Pyrrolidone-carboxylate peptidase"/>
    <property type="match status" value="1"/>
</dbReference>
<dbReference type="Proteomes" id="UP000831562">
    <property type="component" value="Chromosome"/>
</dbReference>
<name>A0A9E7DBR4_9ACTN</name>
<evidence type="ECO:0000313" key="11">
    <source>
        <dbReference type="Proteomes" id="UP000831562"/>
    </source>
</evidence>
<evidence type="ECO:0000256" key="2">
    <source>
        <dbReference type="ARBA" id="ARBA00002280"/>
    </source>
</evidence>
<evidence type="ECO:0000256" key="1">
    <source>
        <dbReference type="ARBA" id="ARBA00001770"/>
    </source>
</evidence>
<dbReference type="NCBIfam" id="TIGR00504">
    <property type="entry name" value="pyro_pdase"/>
    <property type="match status" value="1"/>
</dbReference>
<evidence type="ECO:0000256" key="3">
    <source>
        <dbReference type="ARBA" id="ARBA00004496"/>
    </source>
</evidence>
<keyword evidence="6" id="KW-0645">Protease</keyword>
<dbReference type="GO" id="GO:0005829">
    <property type="term" value="C:cytosol"/>
    <property type="evidence" value="ECO:0007669"/>
    <property type="project" value="InterPro"/>
</dbReference>
<accession>A0A9E7DBR4</accession>
<comment type="subcellular location">
    <subcellularLocation>
        <location evidence="3">Cytoplasm</location>
    </subcellularLocation>
</comment>
<organism evidence="10 11">
    <name type="scientific">Lancefieldella parvula</name>
    <dbReference type="NCBI Taxonomy" id="1382"/>
    <lineage>
        <taxon>Bacteria</taxon>
        <taxon>Bacillati</taxon>
        <taxon>Actinomycetota</taxon>
        <taxon>Coriobacteriia</taxon>
        <taxon>Coriobacteriales</taxon>
        <taxon>Atopobiaceae</taxon>
        <taxon>Lancefieldella</taxon>
    </lineage>
</organism>
<dbReference type="InterPro" id="IPR036440">
    <property type="entry name" value="Peptidase_C15-like_sf"/>
</dbReference>
<evidence type="ECO:0000256" key="6">
    <source>
        <dbReference type="ARBA" id="ARBA00022670"/>
    </source>
</evidence>
<dbReference type="InterPro" id="IPR000816">
    <property type="entry name" value="Peptidase_C15"/>
</dbReference>
<reference evidence="10" key="1">
    <citation type="submission" date="2022-05" db="EMBL/GenBank/DDBJ databases">
        <title>Using nanopore sequencing to obtain complete genomes from saliva samples.</title>
        <authorList>
            <person name="Baker J.L."/>
        </authorList>
    </citation>
    <scope>NUCLEOTIDE SEQUENCE</scope>
    <source>
        <strain evidence="10">JCVI-JB-Lp32</strain>
    </source>
</reference>
<keyword evidence="8" id="KW-0788">Thiol protease</keyword>
<evidence type="ECO:0000256" key="5">
    <source>
        <dbReference type="ARBA" id="ARBA00022490"/>
    </source>
</evidence>
<dbReference type="PANTHER" id="PTHR23402">
    <property type="entry name" value="PROTEASE FAMILY C15 PYROGLUTAMYL-PEPTIDASE I-RELATED"/>
    <property type="match status" value="1"/>
</dbReference>
<dbReference type="GO" id="GO:0006508">
    <property type="term" value="P:proteolysis"/>
    <property type="evidence" value="ECO:0007669"/>
    <property type="project" value="UniProtKB-KW"/>
</dbReference>
<dbReference type="AlphaFoldDB" id="A0A9E7DBR4"/>
<dbReference type="CDD" id="cd00501">
    <property type="entry name" value="Peptidase_C15"/>
    <property type="match status" value="1"/>
</dbReference>
<dbReference type="PRINTS" id="PR00706">
    <property type="entry name" value="PYROGLUPTASE"/>
</dbReference>
<evidence type="ECO:0000256" key="7">
    <source>
        <dbReference type="ARBA" id="ARBA00022801"/>
    </source>
</evidence>
<feature type="active site" evidence="9">
    <location>
        <position position="142"/>
    </location>
</feature>
<dbReference type="EMBL" id="CP097092">
    <property type="protein sequence ID" value="UQF78519.1"/>
    <property type="molecule type" value="Genomic_DNA"/>
</dbReference>
<keyword evidence="5" id="KW-0963">Cytoplasm</keyword>
<keyword evidence="7 10" id="KW-0378">Hydrolase</keyword>
<dbReference type="PROSITE" id="PS01334">
    <property type="entry name" value="PYRASE_CYS"/>
    <property type="match status" value="1"/>
</dbReference>
<comment type="function">
    <text evidence="2">Removes 5-oxoproline from various penultimate amino acid residues except L-proline.</text>
</comment>
<evidence type="ECO:0000256" key="4">
    <source>
        <dbReference type="ARBA" id="ARBA00006641"/>
    </source>
</evidence>
<dbReference type="Gene3D" id="3.40.630.20">
    <property type="entry name" value="Peptidase C15, pyroglutamyl peptidase I-like"/>
    <property type="match status" value="1"/>
</dbReference>
<dbReference type="InterPro" id="IPR016125">
    <property type="entry name" value="Peptidase_C15-like"/>
</dbReference>
<dbReference type="SUPFAM" id="SSF53182">
    <property type="entry name" value="Pyrrolidone carboxyl peptidase (pyroglutamate aminopeptidase)"/>
    <property type="match status" value="1"/>
</dbReference>
<dbReference type="EC" id="3.4.19.3" evidence="9"/>
<dbReference type="GO" id="GO:0016920">
    <property type="term" value="F:pyroglutamyl-peptidase activity"/>
    <property type="evidence" value="ECO:0007669"/>
    <property type="project" value="UniProtKB-EC"/>
</dbReference>
<dbReference type="NCBIfam" id="NF009676">
    <property type="entry name" value="PRK13197.1"/>
    <property type="match status" value="1"/>
</dbReference>
<comment type="catalytic activity">
    <reaction evidence="1 9">
        <text>Release of an N-terminal pyroglutamyl group from a polypeptide, the second amino acid generally not being Pro.</text>
        <dbReference type="EC" id="3.4.19.3"/>
    </reaction>
</comment>
<dbReference type="InterPro" id="IPR033694">
    <property type="entry name" value="PGPEP1_Cys_AS"/>
</dbReference>
<evidence type="ECO:0000256" key="9">
    <source>
        <dbReference type="PROSITE-ProRule" id="PRU10077"/>
    </source>
</evidence>
<comment type="similarity">
    <text evidence="4">Belongs to the peptidase C15 family.</text>
</comment>
<dbReference type="Pfam" id="PF01470">
    <property type="entry name" value="Peptidase_C15"/>
    <property type="match status" value="1"/>
</dbReference>
<gene>
    <name evidence="10" type="primary">pcp</name>
    <name evidence="10" type="ORF">M3I19_02160</name>
</gene>
<dbReference type="PANTHER" id="PTHR23402:SF1">
    <property type="entry name" value="PYROGLUTAMYL-PEPTIDASE I"/>
    <property type="match status" value="1"/>
</dbReference>
<evidence type="ECO:0000256" key="8">
    <source>
        <dbReference type="ARBA" id="ARBA00022807"/>
    </source>
</evidence>
<proteinExistence type="inferred from homology"/>